<dbReference type="SMART" id="SM00474">
    <property type="entry name" value="35EXOc"/>
    <property type="match status" value="1"/>
</dbReference>
<protein>
    <recommendedName>
        <fullName evidence="3 15">DNA polymerase I</fullName>
        <ecNumber evidence="2 15">2.7.7.7</ecNumber>
    </recommendedName>
</protein>
<evidence type="ECO:0000256" key="6">
    <source>
        <dbReference type="ARBA" id="ARBA00022705"/>
    </source>
</evidence>
<comment type="function">
    <text evidence="16">In addition to polymerase activity, this DNA polymerase exhibits 3'-5' and 5'-3' exonuclease activity.</text>
</comment>
<keyword evidence="9 16" id="KW-0378">Hydrolase</keyword>
<dbReference type="CDD" id="cd09859">
    <property type="entry name" value="PIN_53EXO"/>
    <property type="match status" value="1"/>
</dbReference>
<dbReference type="SUPFAM" id="SSF53098">
    <property type="entry name" value="Ribonuclease H-like"/>
    <property type="match status" value="1"/>
</dbReference>
<feature type="domain" description="5'-3' exonuclease" evidence="18">
    <location>
        <begin position="1"/>
        <end position="222"/>
    </location>
</feature>
<dbReference type="InterPro" id="IPR043502">
    <property type="entry name" value="DNA/RNA_pol_sf"/>
</dbReference>
<dbReference type="AlphaFoldDB" id="A0A1F7RVG5"/>
<keyword evidence="4 16" id="KW-0808">Transferase</keyword>
<dbReference type="FunFam" id="1.20.1060.10:FF:000001">
    <property type="entry name" value="DNA polymerase I"/>
    <property type="match status" value="1"/>
</dbReference>
<dbReference type="InterPro" id="IPR018320">
    <property type="entry name" value="DNA_polymerase_1"/>
</dbReference>
<dbReference type="SUPFAM" id="SSF56672">
    <property type="entry name" value="DNA/RNA polymerases"/>
    <property type="match status" value="1"/>
</dbReference>
<reference evidence="20 21" key="1">
    <citation type="journal article" date="2016" name="Nat. Commun.">
        <title>Thousands of microbial genomes shed light on interconnected biogeochemical processes in an aquifer system.</title>
        <authorList>
            <person name="Anantharaman K."/>
            <person name="Brown C.T."/>
            <person name="Hug L.A."/>
            <person name="Sharon I."/>
            <person name="Castelle C.J."/>
            <person name="Probst A.J."/>
            <person name="Thomas B.C."/>
            <person name="Singh A."/>
            <person name="Wilkins M.J."/>
            <person name="Karaoz U."/>
            <person name="Brodie E.L."/>
            <person name="Williams K.H."/>
            <person name="Hubbard S.S."/>
            <person name="Banfield J.F."/>
        </authorList>
    </citation>
    <scope>NUCLEOTIDE SEQUENCE [LARGE SCALE GENOMIC DNA]</scope>
</reference>
<dbReference type="InterPro" id="IPR002421">
    <property type="entry name" value="5-3_exonuclease"/>
</dbReference>
<keyword evidence="11 16" id="KW-0239">DNA-directed DNA polymerase</keyword>
<dbReference type="Pfam" id="PF02739">
    <property type="entry name" value="5_3_exonuc_N"/>
    <property type="match status" value="1"/>
</dbReference>
<keyword evidence="10 16" id="KW-0269">Exonuclease</keyword>
<dbReference type="Gene3D" id="3.30.420.10">
    <property type="entry name" value="Ribonuclease H-like superfamily/Ribonuclease H"/>
    <property type="match status" value="1"/>
</dbReference>
<keyword evidence="8 16" id="KW-0227">DNA damage</keyword>
<dbReference type="CDD" id="cd06139">
    <property type="entry name" value="DNA_polA_I_Ecoli_like_exo"/>
    <property type="match status" value="1"/>
</dbReference>
<evidence type="ECO:0000313" key="21">
    <source>
        <dbReference type="Proteomes" id="UP000179266"/>
    </source>
</evidence>
<accession>A0A1F7RVG5</accession>
<evidence type="ECO:0000256" key="16">
    <source>
        <dbReference type="RuleBase" id="RU004460"/>
    </source>
</evidence>
<dbReference type="SMART" id="SM00475">
    <property type="entry name" value="53EXOc"/>
    <property type="match status" value="1"/>
</dbReference>
<dbReference type="GO" id="GO:0008409">
    <property type="term" value="F:5'-3' exonuclease activity"/>
    <property type="evidence" value="ECO:0007669"/>
    <property type="project" value="UniProtKB-UniRule"/>
</dbReference>
<proteinExistence type="inferred from homology"/>
<evidence type="ECO:0000256" key="14">
    <source>
        <dbReference type="ARBA" id="ARBA00049244"/>
    </source>
</evidence>
<evidence type="ECO:0000256" key="1">
    <source>
        <dbReference type="ARBA" id="ARBA00007705"/>
    </source>
</evidence>
<keyword evidence="13 16" id="KW-0234">DNA repair</keyword>
<sequence length="857" mass="98066">MLIKLLKTENPDYLGISFDMGGKTQRHKVYPEYKSNRPPMPLDLVQQIPTIHEIVRSYNIKIIEKEGIEADDILAFLSDKAVKENFDVYIFSSDKDIFQLVSEHVHVLVTKKGLSEIEVFDTAKVKEHFGVTPDQISDYLALVGDTADNIPGVPGIGPKKASELLNQFKDLNDIFTRLDLIKNDRIRQALIDNRNQALLSKQLVILKTDIDLPFQKEEFKIKDFQTDNLKAIFQNLDFHELLKELTVKTEKENVTYSTITNLETLITLLATAAEYPIICIDLETTDVDPMKAEIVGLSFAFREKEAFYIPIGHQNAVENLPLSEILGLFNSFFMKSDCKVVGHNIKYDWLVLRQYGLQNIPVIFDTMIASYLINPSRRQHNLDAVAAEYLDIKKIPVTDLIGKGKETKNMAEICVDTVSGYACENADVTLRLMRKLQPVLSELNLNELFESVEMPLVEVLVHMEETGVKIDTEYLAQLSAQMQKKLESLQLEIYECAGQEFNINSPKQLQFILFEKLGFPSQGIRKLKTGLSTDEATLQVLSSFQHPLTELPDKILEYRNVSKLKSTYVDAFPQLLNSKTRRIHTSFNQTVTETGRLSSSEPNLQNIPIRTELGKEIRRAIVPENENYVLLSADYSQVELRILAHIADDQNMIRAFHEGKDIHTHTAAEVFGVHPELVIPEMRRKAKMINFGIDYGMTEYGLASRLGIGIREAREYISMYLNRYNGVRKYIEDIKEEARKIGYIMTLNNRRRYIPEINDRRKTVREAAERKAINMPIQGTAADMIKIAMIQIQDYLVKNSMRSNMIIQVHDELIFEIPKNELTEMKQKIKVIMENAMKLIVPVVVDLNVGSNWAEIK</sequence>
<dbReference type="SMART" id="SM00279">
    <property type="entry name" value="HhH2"/>
    <property type="match status" value="1"/>
</dbReference>
<evidence type="ECO:0000259" key="18">
    <source>
        <dbReference type="SMART" id="SM00475"/>
    </source>
</evidence>
<dbReference type="PRINTS" id="PR00868">
    <property type="entry name" value="DNAPOLI"/>
</dbReference>
<dbReference type="Pfam" id="PF01612">
    <property type="entry name" value="DNA_pol_A_exo1"/>
    <property type="match status" value="1"/>
</dbReference>
<feature type="domain" description="3'-5' exonuclease" evidence="17">
    <location>
        <begin position="256"/>
        <end position="441"/>
    </location>
</feature>
<dbReference type="CDD" id="cd09898">
    <property type="entry name" value="H3TH_53EXO"/>
    <property type="match status" value="1"/>
</dbReference>
<dbReference type="Proteomes" id="UP000179266">
    <property type="component" value="Unassembled WGS sequence"/>
</dbReference>
<dbReference type="PANTHER" id="PTHR10133">
    <property type="entry name" value="DNA POLYMERASE I"/>
    <property type="match status" value="1"/>
</dbReference>
<evidence type="ECO:0000256" key="13">
    <source>
        <dbReference type="ARBA" id="ARBA00023204"/>
    </source>
</evidence>
<dbReference type="InterPro" id="IPR036397">
    <property type="entry name" value="RNaseH_sf"/>
</dbReference>
<comment type="similarity">
    <text evidence="1 16">Belongs to the DNA polymerase type-A family.</text>
</comment>
<dbReference type="NCBIfam" id="NF004397">
    <property type="entry name" value="PRK05755.1"/>
    <property type="match status" value="1"/>
</dbReference>
<dbReference type="InterPro" id="IPR020046">
    <property type="entry name" value="5-3_exonucl_a-hlix_arch_N"/>
</dbReference>
<dbReference type="InterPro" id="IPR020045">
    <property type="entry name" value="DNA_polI_H3TH"/>
</dbReference>
<evidence type="ECO:0000259" key="17">
    <source>
        <dbReference type="SMART" id="SM00474"/>
    </source>
</evidence>
<evidence type="ECO:0000256" key="2">
    <source>
        <dbReference type="ARBA" id="ARBA00012417"/>
    </source>
</evidence>
<dbReference type="EMBL" id="MGDD01000200">
    <property type="protein sequence ID" value="OGL44887.1"/>
    <property type="molecule type" value="Genomic_DNA"/>
</dbReference>
<comment type="caution">
    <text evidence="20">The sequence shown here is derived from an EMBL/GenBank/DDBJ whole genome shotgun (WGS) entry which is preliminary data.</text>
</comment>
<evidence type="ECO:0000256" key="5">
    <source>
        <dbReference type="ARBA" id="ARBA00022695"/>
    </source>
</evidence>
<dbReference type="Pfam" id="PF00476">
    <property type="entry name" value="DNA_pol_A"/>
    <property type="match status" value="1"/>
</dbReference>
<dbReference type="SUPFAM" id="SSF47807">
    <property type="entry name" value="5' to 3' exonuclease, C-terminal subdomain"/>
    <property type="match status" value="1"/>
</dbReference>
<evidence type="ECO:0000256" key="9">
    <source>
        <dbReference type="ARBA" id="ARBA00022801"/>
    </source>
</evidence>
<dbReference type="SUPFAM" id="SSF88723">
    <property type="entry name" value="PIN domain-like"/>
    <property type="match status" value="1"/>
</dbReference>
<keyword evidence="5 16" id="KW-0548">Nucleotidyltransferase</keyword>
<name>A0A1F7RVG5_9BACT</name>
<dbReference type="GO" id="GO:0008408">
    <property type="term" value="F:3'-5' exonuclease activity"/>
    <property type="evidence" value="ECO:0007669"/>
    <property type="project" value="UniProtKB-UniRule"/>
</dbReference>
<evidence type="ECO:0000256" key="15">
    <source>
        <dbReference type="NCBIfam" id="TIGR00593"/>
    </source>
</evidence>
<dbReference type="PANTHER" id="PTHR10133:SF27">
    <property type="entry name" value="DNA POLYMERASE NU"/>
    <property type="match status" value="1"/>
</dbReference>
<comment type="catalytic activity">
    <reaction evidence="14 16">
        <text>DNA(n) + a 2'-deoxyribonucleoside 5'-triphosphate = DNA(n+1) + diphosphate</text>
        <dbReference type="Rhea" id="RHEA:22508"/>
        <dbReference type="Rhea" id="RHEA-COMP:17339"/>
        <dbReference type="Rhea" id="RHEA-COMP:17340"/>
        <dbReference type="ChEBI" id="CHEBI:33019"/>
        <dbReference type="ChEBI" id="CHEBI:61560"/>
        <dbReference type="ChEBI" id="CHEBI:173112"/>
        <dbReference type="EC" id="2.7.7.7"/>
    </reaction>
</comment>
<evidence type="ECO:0000256" key="12">
    <source>
        <dbReference type="ARBA" id="ARBA00023125"/>
    </source>
</evidence>
<dbReference type="InterPro" id="IPR002562">
    <property type="entry name" value="3'-5'_exonuclease_dom"/>
</dbReference>
<evidence type="ECO:0000256" key="7">
    <source>
        <dbReference type="ARBA" id="ARBA00022722"/>
    </source>
</evidence>
<dbReference type="InterPro" id="IPR029060">
    <property type="entry name" value="PIN-like_dom_sf"/>
</dbReference>
<keyword evidence="12 16" id="KW-0238">DNA-binding</keyword>
<keyword evidence="6 16" id="KW-0235">DNA replication</keyword>
<dbReference type="FunFam" id="1.10.150.20:FF:000003">
    <property type="entry name" value="DNA polymerase I"/>
    <property type="match status" value="1"/>
</dbReference>
<evidence type="ECO:0000256" key="3">
    <source>
        <dbReference type="ARBA" id="ARBA00020311"/>
    </source>
</evidence>
<evidence type="ECO:0000256" key="11">
    <source>
        <dbReference type="ARBA" id="ARBA00022932"/>
    </source>
</evidence>
<dbReference type="GO" id="GO:0003887">
    <property type="term" value="F:DNA-directed DNA polymerase activity"/>
    <property type="evidence" value="ECO:0007669"/>
    <property type="project" value="UniProtKB-UniRule"/>
</dbReference>
<dbReference type="Gene3D" id="3.30.70.370">
    <property type="match status" value="1"/>
</dbReference>
<dbReference type="NCBIfam" id="TIGR00593">
    <property type="entry name" value="pola"/>
    <property type="match status" value="1"/>
</dbReference>
<dbReference type="CDD" id="cd08637">
    <property type="entry name" value="DNA_pol_A_pol_I_C"/>
    <property type="match status" value="1"/>
</dbReference>
<dbReference type="GO" id="GO:0003677">
    <property type="term" value="F:DNA binding"/>
    <property type="evidence" value="ECO:0007669"/>
    <property type="project" value="UniProtKB-UniRule"/>
</dbReference>
<evidence type="ECO:0000313" key="20">
    <source>
        <dbReference type="EMBL" id="OGL44887.1"/>
    </source>
</evidence>
<keyword evidence="7" id="KW-0540">Nuclease</keyword>
<dbReference type="GO" id="GO:0006261">
    <property type="term" value="P:DNA-templated DNA replication"/>
    <property type="evidence" value="ECO:0007669"/>
    <property type="project" value="UniProtKB-UniRule"/>
</dbReference>
<dbReference type="Gene3D" id="1.10.150.20">
    <property type="entry name" value="5' to 3' exonuclease, C-terminal subdomain"/>
    <property type="match status" value="2"/>
</dbReference>
<evidence type="ECO:0000256" key="8">
    <source>
        <dbReference type="ARBA" id="ARBA00022763"/>
    </source>
</evidence>
<dbReference type="InterPro" id="IPR012337">
    <property type="entry name" value="RNaseH-like_sf"/>
</dbReference>
<feature type="domain" description="DNA-directed DNA polymerase family A palm" evidence="19">
    <location>
        <begin position="614"/>
        <end position="821"/>
    </location>
</feature>
<gene>
    <name evidence="16" type="primary">polA</name>
    <name evidence="20" type="ORF">A2161_20915</name>
</gene>
<evidence type="ECO:0000256" key="10">
    <source>
        <dbReference type="ARBA" id="ARBA00022839"/>
    </source>
</evidence>
<dbReference type="InterPro" id="IPR002298">
    <property type="entry name" value="DNA_polymerase_A"/>
</dbReference>
<dbReference type="Gene3D" id="3.40.50.1010">
    <property type="entry name" value="5'-nuclease"/>
    <property type="match status" value="1"/>
</dbReference>
<evidence type="ECO:0000256" key="4">
    <source>
        <dbReference type="ARBA" id="ARBA00022679"/>
    </source>
</evidence>
<dbReference type="FunFam" id="1.10.150.20:FF:000002">
    <property type="entry name" value="DNA polymerase I"/>
    <property type="match status" value="1"/>
</dbReference>
<dbReference type="GO" id="GO:0006302">
    <property type="term" value="P:double-strand break repair"/>
    <property type="evidence" value="ECO:0007669"/>
    <property type="project" value="TreeGrafter"/>
</dbReference>
<dbReference type="Gene3D" id="1.20.1060.10">
    <property type="entry name" value="Taq DNA Polymerase, Chain T, domain 4"/>
    <property type="match status" value="1"/>
</dbReference>
<dbReference type="InterPro" id="IPR036279">
    <property type="entry name" value="5-3_exonuclease_C_sf"/>
</dbReference>
<dbReference type="Pfam" id="PF01367">
    <property type="entry name" value="5_3_exonuc"/>
    <property type="match status" value="1"/>
</dbReference>
<organism evidence="20 21">
    <name type="scientific">Candidatus Schekmanbacteria bacterium RBG_13_48_7</name>
    <dbReference type="NCBI Taxonomy" id="1817878"/>
    <lineage>
        <taxon>Bacteria</taxon>
        <taxon>Candidatus Schekmaniibacteriota</taxon>
    </lineage>
</organism>
<dbReference type="EC" id="2.7.7.7" evidence="2 15"/>
<dbReference type="InterPro" id="IPR001098">
    <property type="entry name" value="DNA-dir_DNA_pol_A_palm_dom"/>
</dbReference>
<dbReference type="SMART" id="SM00482">
    <property type="entry name" value="POLAc"/>
    <property type="match status" value="1"/>
</dbReference>
<dbReference type="InterPro" id="IPR008918">
    <property type="entry name" value="HhH2"/>
</dbReference>
<evidence type="ECO:0000259" key="19">
    <source>
        <dbReference type="SMART" id="SM00482"/>
    </source>
</evidence>